<sequence length="462" mass="54586">MSLRYQKVDRCLISDRFKLYGLIGSGSFAKVYSAYDSILKQDCALKIVCLAINNKFRISEGLRHWAIQRQVLSCNDTAWNVIEYFVHQVKNCSNIKNNNLNWNSASKLFLHKLHQLSSIQHLHSIGYAHSDLKLENIVLKSSDFSNFDSSMICIIDLGHASLKQPTKMILFQFFIFCCFCSEANYLGFNYIHQYYSASQTGILRQRSLYEELIYYIDLMKPDEEVNYTYILSRMKKEFDGTNQKIDWVMDWSHQNKIWTEQYLKNKQILDKQLDPNYHIQKFIRQQRTTSQIEYQENQVRDQPLEIHKASNIKRKVIIDSTIRKYNKSKLKREMSKTQEIQENDLVVLVPNDKLIMQHTDFQICASPYFRQQPQNPSYTPLDQPIDLSQQNELLSNNPISQNVFNNGFSFAQDLKELNQIQFYSLDENDFQCNLEEGISEYLEIQRILYSLDYKENNLKILN</sequence>
<dbReference type="SUPFAM" id="SSF56112">
    <property type="entry name" value="Protein kinase-like (PK-like)"/>
    <property type="match status" value="1"/>
</dbReference>
<dbReference type="SMART" id="SM00220">
    <property type="entry name" value="S_TKc"/>
    <property type="match status" value="1"/>
</dbReference>
<evidence type="ECO:0000256" key="3">
    <source>
        <dbReference type="PROSITE-ProRule" id="PRU10141"/>
    </source>
</evidence>
<proteinExistence type="inferred from homology"/>
<evidence type="ECO:0000313" key="7">
    <source>
        <dbReference type="Proteomes" id="UP000039865"/>
    </source>
</evidence>
<dbReference type="InParanoid" id="A0A078BE58"/>
<protein>
    <submittedName>
        <fullName evidence="6">Serine threonine-protein kinase</fullName>
    </submittedName>
</protein>
<evidence type="ECO:0000256" key="1">
    <source>
        <dbReference type="ARBA" id="ARBA00022741"/>
    </source>
</evidence>
<dbReference type="AlphaFoldDB" id="A0A078BE58"/>
<feature type="binding site" evidence="3">
    <location>
        <position position="46"/>
    </location>
    <ligand>
        <name>ATP</name>
        <dbReference type="ChEBI" id="CHEBI:30616"/>
    </ligand>
</feature>
<dbReference type="PROSITE" id="PS00108">
    <property type="entry name" value="PROTEIN_KINASE_ST"/>
    <property type="match status" value="1"/>
</dbReference>
<dbReference type="InterPro" id="IPR011009">
    <property type="entry name" value="Kinase-like_dom_sf"/>
</dbReference>
<dbReference type="PROSITE" id="PS50011">
    <property type="entry name" value="PROTEIN_KINASE_DOM"/>
    <property type="match status" value="1"/>
</dbReference>
<name>A0A078BE58_STYLE</name>
<dbReference type="Gene3D" id="1.10.510.10">
    <property type="entry name" value="Transferase(Phosphotransferase) domain 1"/>
    <property type="match status" value="1"/>
</dbReference>
<keyword evidence="4" id="KW-0723">Serine/threonine-protein kinase</keyword>
<evidence type="ECO:0000256" key="2">
    <source>
        <dbReference type="ARBA" id="ARBA00022840"/>
    </source>
</evidence>
<dbReference type="PROSITE" id="PS00107">
    <property type="entry name" value="PROTEIN_KINASE_ATP"/>
    <property type="match status" value="1"/>
</dbReference>
<dbReference type="GO" id="GO:0005524">
    <property type="term" value="F:ATP binding"/>
    <property type="evidence" value="ECO:0007669"/>
    <property type="project" value="UniProtKB-UniRule"/>
</dbReference>
<organism evidence="6 7">
    <name type="scientific">Stylonychia lemnae</name>
    <name type="common">Ciliate</name>
    <dbReference type="NCBI Taxonomy" id="5949"/>
    <lineage>
        <taxon>Eukaryota</taxon>
        <taxon>Sar</taxon>
        <taxon>Alveolata</taxon>
        <taxon>Ciliophora</taxon>
        <taxon>Intramacronucleata</taxon>
        <taxon>Spirotrichea</taxon>
        <taxon>Stichotrichia</taxon>
        <taxon>Sporadotrichida</taxon>
        <taxon>Oxytrichidae</taxon>
        <taxon>Stylonychinae</taxon>
        <taxon>Stylonychia</taxon>
    </lineage>
</organism>
<evidence type="ECO:0000256" key="4">
    <source>
        <dbReference type="RuleBase" id="RU000304"/>
    </source>
</evidence>
<comment type="similarity">
    <text evidence="4">Belongs to the protein kinase superfamily.</text>
</comment>
<feature type="domain" description="Protein kinase" evidence="5">
    <location>
        <begin position="17"/>
        <end position="269"/>
    </location>
</feature>
<keyword evidence="6" id="KW-0418">Kinase</keyword>
<dbReference type="EMBL" id="CCKQ01019413">
    <property type="protein sequence ID" value="CDW91427.1"/>
    <property type="molecule type" value="Genomic_DNA"/>
</dbReference>
<evidence type="ECO:0000313" key="6">
    <source>
        <dbReference type="EMBL" id="CDW91427.1"/>
    </source>
</evidence>
<dbReference type="InterPro" id="IPR000719">
    <property type="entry name" value="Prot_kinase_dom"/>
</dbReference>
<dbReference type="InterPro" id="IPR017441">
    <property type="entry name" value="Protein_kinase_ATP_BS"/>
</dbReference>
<evidence type="ECO:0000259" key="5">
    <source>
        <dbReference type="PROSITE" id="PS50011"/>
    </source>
</evidence>
<reference evidence="6 7" key="1">
    <citation type="submission" date="2014-06" db="EMBL/GenBank/DDBJ databases">
        <authorList>
            <person name="Swart Estienne"/>
        </authorList>
    </citation>
    <scope>NUCLEOTIDE SEQUENCE [LARGE SCALE GENOMIC DNA]</scope>
    <source>
        <strain evidence="6 7">130c</strain>
    </source>
</reference>
<keyword evidence="6" id="KW-0808">Transferase</keyword>
<dbReference type="GO" id="GO:0004674">
    <property type="term" value="F:protein serine/threonine kinase activity"/>
    <property type="evidence" value="ECO:0007669"/>
    <property type="project" value="UniProtKB-KW"/>
</dbReference>
<keyword evidence="7" id="KW-1185">Reference proteome</keyword>
<dbReference type="Pfam" id="PF00069">
    <property type="entry name" value="Pkinase"/>
    <property type="match status" value="1"/>
</dbReference>
<keyword evidence="2 3" id="KW-0067">ATP-binding</keyword>
<dbReference type="InterPro" id="IPR008271">
    <property type="entry name" value="Ser/Thr_kinase_AS"/>
</dbReference>
<dbReference type="Proteomes" id="UP000039865">
    <property type="component" value="Unassembled WGS sequence"/>
</dbReference>
<gene>
    <name evidence="6" type="primary">Contig4808.g5134</name>
    <name evidence="6" type="ORF">STYLEM_20582</name>
</gene>
<keyword evidence="1 3" id="KW-0547">Nucleotide-binding</keyword>
<accession>A0A078BE58</accession>
<dbReference type="Gene3D" id="3.30.200.20">
    <property type="entry name" value="Phosphorylase Kinase, domain 1"/>
    <property type="match status" value="1"/>
</dbReference>